<dbReference type="OrthoDB" id="2360820at2759"/>
<dbReference type="AlphaFoldDB" id="A0A1X2GQ07"/>
<name>A0A1X2GQ07_9FUNG</name>
<feature type="region of interest" description="Disordered" evidence="1">
    <location>
        <begin position="415"/>
        <end position="435"/>
    </location>
</feature>
<feature type="domain" description="Rho-GAP" evidence="2">
    <location>
        <begin position="1"/>
        <end position="170"/>
    </location>
</feature>
<dbReference type="Gene3D" id="1.10.555.10">
    <property type="entry name" value="Rho GTPase activation protein"/>
    <property type="match status" value="1"/>
</dbReference>
<dbReference type="SUPFAM" id="SSF48350">
    <property type="entry name" value="GTPase activation domain, GAP"/>
    <property type="match status" value="1"/>
</dbReference>
<dbReference type="InterPro" id="IPR008936">
    <property type="entry name" value="Rho_GTPase_activation_prot"/>
</dbReference>
<dbReference type="Pfam" id="PF00620">
    <property type="entry name" value="RhoGAP"/>
    <property type="match status" value="1"/>
</dbReference>
<keyword evidence="4" id="KW-1185">Reference proteome</keyword>
<evidence type="ECO:0000313" key="3">
    <source>
        <dbReference type="EMBL" id="ORX58834.1"/>
    </source>
</evidence>
<dbReference type="GO" id="GO:0007165">
    <property type="term" value="P:signal transduction"/>
    <property type="evidence" value="ECO:0007669"/>
    <property type="project" value="InterPro"/>
</dbReference>
<dbReference type="Proteomes" id="UP000242146">
    <property type="component" value="Unassembled WGS sequence"/>
</dbReference>
<dbReference type="PROSITE" id="PS50238">
    <property type="entry name" value="RHOGAP"/>
    <property type="match status" value="1"/>
</dbReference>
<evidence type="ECO:0000313" key="4">
    <source>
        <dbReference type="Proteomes" id="UP000242146"/>
    </source>
</evidence>
<reference evidence="3 4" key="1">
    <citation type="submission" date="2016-07" db="EMBL/GenBank/DDBJ databases">
        <title>Pervasive Adenine N6-methylation of Active Genes in Fungi.</title>
        <authorList>
            <consortium name="DOE Joint Genome Institute"/>
            <person name="Mondo S.J."/>
            <person name="Dannebaum R.O."/>
            <person name="Kuo R.C."/>
            <person name="Labutti K."/>
            <person name="Haridas S."/>
            <person name="Kuo A."/>
            <person name="Salamov A."/>
            <person name="Ahrendt S.R."/>
            <person name="Lipzen A."/>
            <person name="Sullivan W."/>
            <person name="Andreopoulos W.B."/>
            <person name="Clum A."/>
            <person name="Lindquist E."/>
            <person name="Daum C."/>
            <person name="Ramamoorthy G.K."/>
            <person name="Gryganskyi A."/>
            <person name="Culley D."/>
            <person name="Magnuson J.K."/>
            <person name="James T.Y."/>
            <person name="O'Malley M.A."/>
            <person name="Stajich J.E."/>
            <person name="Spatafora J.W."/>
            <person name="Visel A."/>
            <person name="Grigoriev I.V."/>
        </authorList>
    </citation>
    <scope>NUCLEOTIDE SEQUENCE [LARGE SCALE GENOMIC DNA]</scope>
    <source>
        <strain evidence="3 4">NRRL 3301</strain>
    </source>
</reference>
<comment type="caution">
    <text evidence="3">The sequence shown here is derived from an EMBL/GenBank/DDBJ whole genome shotgun (WGS) entry which is preliminary data.</text>
</comment>
<feature type="compositionally biased region" description="Polar residues" evidence="1">
    <location>
        <begin position="425"/>
        <end position="435"/>
    </location>
</feature>
<dbReference type="InterPro" id="IPR000198">
    <property type="entry name" value="RhoGAP_dom"/>
</dbReference>
<gene>
    <name evidence="3" type="ORF">DM01DRAFT_1371854</name>
</gene>
<organism evidence="3 4">
    <name type="scientific">Hesseltinella vesiculosa</name>
    <dbReference type="NCBI Taxonomy" id="101127"/>
    <lineage>
        <taxon>Eukaryota</taxon>
        <taxon>Fungi</taxon>
        <taxon>Fungi incertae sedis</taxon>
        <taxon>Mucoromycota</taxon>
        <taxon>Mucoromycotina</taxon>
        <taxon>Mucoromycetes</taxon>
        <taxon>Mucorales</taxon>
        <taxon>Cunninghamellaceae</taxon>
        <taxon>Hesseltinella</taxon>
    </lineage>
</organism>
<accession>A0A1X2GQ07</accession>
<evidence type="ECO:0000256" key="1">
    <source>
        <dbReference type="SAM" id="MobiDB-lite"/>
    </source>
</evidence>
<proteinExistence type="predicted"/>
<sequence length="460" mass="51789">MLYSFDFGAQVSRICMDEIRRRGMDERKILRKSAPNSVLLLKVFRDHKCSPEDLAPVSIHSVATLMQDILWCCHERIVPKKVWKLINYETCTLPELSKVLTQKGEGLLVEILDFLVEMMKHKAKNLMDAYHLGEAMGKVTLGPADCDPIIAEKAGHFMTRMIIEHSKWLSQTKNPASPLFISNQHHRRLSGPLFDSSCTAIAALQNIKPMSKSEAAMAKAKSYDRIIHRIRTFATDWIDYAYGAVYALMEDEFESEPTPKEEPWISIFTTQLDPATELDSPLLYRILSQVTKPKVSATADPFASSYWFQSRQAATVAAGEAFSQFNSYLEPAQEPGMPAEVTSTWHDKLASKKPSFSKKKFYMRMKNNAAPSLLSPADSIIEAPSSLSRDLTGDQTIHDDQTLNDNDSAINRSSTFSLSVDDPNKQLSQSGATSKRQIKSLMKAIKIGHYIKKTPFKRKD</sequence>
<dbReference type="EMBL" id="MCGT01000006">
    <property type="protein sequence ID" value="ORX58834.1"/>
    <property type="molecule type" value="Genomic_DNA"/>
</dbReference>
<protein>
    <recommendedName>
        <fullName evidence="2">Rho-GAP domain-containing protein</fullName>
    </recommendedName>
</protein>
<evidence type="ECO:0000259" key="2">
    <source>
        <dbReference type="PROSITE" id="PS50238"/>
    </source>
</evidence>